<evidence type="ECO:0000259" key="2">
    <source>
        <dbReference type="Pfam" id="PF02775"/>
    </source>
</evidence>
<dbReference type="GO" id="GO:0044281">
    <property type="term" value="P:small molecule metabolic process"/>
    <property type="evidence" value="ECO:0007669"/>
    <property type="project" value="UniProtKB-ARBA"/>
</dbReference>
<dbReference type="PANTHER" id="PTHR48084:SF1">
    <property type="entry name" value="2-OXOGLUTARATE SYNTHASE SUBUNIT KORB"/>
    <property type="match status" value="1"/>
</dbReference>
<dbReference type="PANTHER" id="PTHR48084">
    <property type="entry name" value="2-OXOGLUTARATE OXIDOREDUCTASE SUBUNIT KORB-RELATED"/>
    <property type="match status" value="1"/>
</dbReference>
<sequence>MLQPIDISLEKALEKKPYFKYLRIDKMPHIWCPGCGNGQVLKAICIALDKLGIDNNDVSMVSGIGCSSRTPGYFDGYTLHTTHGRALAFATGVKLARPELTVIVTTGDGDCTAIGGNHFIHACRRNIDITVLLFNNWIYGMTGGQVSPTTPSGSYATTTPYGNYEPNFSIADLAIGAGATFVARGTAYHVTELVNLVEAGIKHKGFSLIEVLTPCTIQYGRKNKMGIVDMYMWLKENTIPLKAWEKLPEEKRQGKLPRGILHHVDNREEYTEKYYSVVEKVMGGNK</sequence>
<dbReference type="InterPro" id="IPR011766">
    <property type="entry name" value="TPP_enzyme_TPP-bd"/>
</dbReference>
<dbReference type="GO" id="GO:0045333">
    <property type="term" value="P:cellular respiration"/>
    <property type="evidence" value="ECO:0007669"/>
    <property type="project" value="UniProtKB-ARBA"/>
</dbReference>
<dbReference type="Pfam" id="PF02775">
    <property type="entry name" value="TPP_enzyme_C"/>
    <property type="match status" value="1"/>
</dbReference>
<dbReference type="AlphaFoldDB" id="A0A1R1MNI0"/>
<evidence type="ECO:0000313" key="3">
    <source>
        <dbReference type="EMBL" id="OMH41336.1"/>
    </source>
</evidence>
<dbReference type="EMBL" id="MOEN01000001">
    <property type="protein sequence ID" value="OMH41336.1"/>
    <property type="molecule type" value="Genomic_DNA"/>
</dbReference>
<dbReference type="Proteomes" id="UP000187408">
    <property type="component" value="Unassembled WGS sequence"/>
</dbReference>
<dbReference type="SUPFAM" id="SSF52518">
    <property type="entry name" value="Thiamin diphosphate-binding fold (THDP-binding)"/>
    <property type="match status" value="1"/>
</dbReference>
<reference evidence="3 4" key="1">
    <citation type="submission" date="2016-10" db="EMBL/GenBank/DDBJ databases">
        <title>Genome sequence of a sulfur-reducing bacterium Desulfurobacterium indicum K6013.</title>
        <authorList>
            <person name="Cao J."/>
            <person name="Shao Z."/>
            <person name="Alain K."/>
            <person name="Jebbar M."/>
        </authorList>
    </citation>
    <scope>NUCLEOTIDE SEQUENCE [LARGE SCALE GENOMIC DNA]</scope>
    <source>
        <strain evidence="3 4">K6013</strain>
    </source>
</reference>
<evidence type="ECO:0000313" key="4">
    <source>
        <dbReference type="Proteomes" id="UP000187408"/>
    </source>
</evidence>
<feature type="domain" description="Thiamine pyrophosphate enzyme TPP-binding" evidence="2">
    <location>
        <begin position="64"/>
        <end position="211"/>
    </location>
</feature>
<gene>
    <name evidence="3" type="ORF">BLW93_00160</name>
</gene>
<dbReference type="InterPro" id="IPR029061">
    <property type="entry name" value="THDP-binding"/>
</dbReference>
<dbReference type="RefSeq" id="WP_076712085.1">
    <property type="nucleotide sequence ID" value="NZ_MOEN01000001.1"/>
</dbReference>
<name>A0A1R1MNI0_9BACT</name>
<dbReference type="STRING" id="1914305.BLW93_00160"/>
<dbReference type="InterPro" id="IPR051457">
    <property type="entry name" value="2-oxoacid:Fd_oxidoreductase"/>
</dbReference>
<comment type="caution">
    <text evidence="3">The sequence shown here is derived from an EMBL/GenBank/DDBJ whole genome shotgun (WGS) entry which is preliminary data.</text>
</comment>
<organism evidence="3 4">
    <name type="scientific">Desulfurobacterium indicum</name>
    <dbReference type="NCBI Taxonomy" id="1914305"/>
    <lineage>
        <taxon>Bacteria</taxon>
        <taxon>Pseudomonadati</taxon>
        <taxon>Aquificota</taxon>
        <taxon>Aquificia</taxon>
        <taxon>Desulfurobacteriales</taxon>
        <taxon>Desulfurobacteriaceae</taxon>
        <taxon>Desulfurobacterium</taxon>
    </lineage>
</organism>
<dbReference type="GO" id="GO:0016625">
    <property type="term" value="F:oxidoreductase activity, acting on the aldehyde or oxo group of donors, iron-sulfur protein as acceptor"/>
    <property type="evidence" value="ECO:0007669"/>
    <property type="project" value="UniProtKB-ARBA"/>
</dbReference>
<keyword evidence="4" id="KW-1185">Reference proteome</keyword>
<keyword evidence="1" id="KW-0560">Oxidoreductase</keyword>
<evidence type="ECO:0000256" key="1">
    <source>
        <dbReference type="ARBA" id="ARBA00023002"/>
    </source>
</evidence>
<dbReference type="GO" id="GO:0030976">
    <property type="term" value="F:thiamine pyrophosphate binding"/>
    <property type="evidence" value="ECO:0007669"/>
    <property type="project" value="InterPro"/>
</dbReference>
<dbReference type="OrthoDB" id="9775140at2"/>
<proteinExistence type="predicted"/>
<dbReference type="CDD" id="cd03375">
    <property type="entry name" value="TPP_OGFOR"/>
    <property type="match status" value="1"/>
</dbReference>
<accession>A0A1R1MNI0</accession>
<protein>
    <submittedName>
        <fullName evidence="3">2-oxoglutarate ferredoxin oxidoreductase subunit beta</fullName>
    </submittedName>
</protein>
<dbReference type="Gene3D" id="3.40.50.970">
    <property type="match status" value="1"/>
</dbReference>